<evidence type="ECO:0000313" key="1">
    <source>
        <dbReference type="EMBL" id="KGE15791.1"/>
    </source>
</evidence>
<dbReference type="AlphaFoldDB" id="A0A0B8T3N4"/>
<name>A0A0B8T3N4_9SPHI</name>
<dbReference type="eggNOG" id="COG0614">
    <property type="taxonomic scope" value="Bacteria"/>
</dbReference>
<gene>
    <name evidence="1" type="ORF">DI53_0432</name>
</gene>
<reference evidence="2" key="1">
    <citation type="submission" date="2014-04" db="EMBL/GenBank/DDBJ databases">
        <title>Whole-Genome optical mapping and complete genome sequence of Sphingobacterium deserti sp. nov., a new spaces isolated from desert in the west of China.</title>
        <authorList>
            <person name="Teng C."/>
            <person name="Zhou Z."/>
            <person name="Li X."/>
            <person name="Chen M."/>
            <person name="Lin M."/>
            <person name="Wang L."/>
            <person name="Su S."/>
            <person name="Zhang C."/>
            <person name="Zhang W."/>
        </authorList>
    </citation>
    <scope>NUCLEOTIDE SEQUENCE [LARGE SCALE GENOMIC DNA]</scope>
    <source>
        <strain evidence="2">ACCC05744</strain>
    </source>
</reference>
<reference evidence="1 2" key="2">
    <citation type="journal article" date="2015" name="PLoS ONE">
        <title>Whole-Genome Optical Mapping and Finished Genome Sequence of Sphingobacterium deserti sp. nov., a New Species Isolated from the Western Desert of China.</title>
        <authorList>
            <person name="Teng C."/>
            <person name="Zhou Z."/>
            <person name="Molnar I."/>
            <person name="Li X."/>
            <person name="Tang R."/>
            <person name="Chen M."/>
            <person name="Wang L."/>
            <person name="Su S."/>
            <person name="Zhang W."/>
            <person name="Lin M."/>
        </authorList>
    </citation>
    <scope>NUCLEOTIDE SEQUENCE [LARGE SCALE GENOMIC DNA]</scope>
    <source>
        <strain evidence="2">ACCC05744</strain>
    </source>
</reference>
<evidence type="ECO:0008006" key="3">
    <source>
        <dbReference type="Google" id="ProtNLM"/>
    </source>
</evidence>
<dbReference type="EMBL" id="JJMU01000006">
    <property type="protein sequence ID" value="KGE15791.1"/>
    <property type="molecule type" value="Genomic_DNA"/>
</dbReference>
<organism evidence="1 2">
    <name type="scientific">Sphingobacterium deserti</name>
    <dbReference type="NCBI Taxonomy" id="1229276"/>
    <lineage>
        <taxon>Bacteria</taxon>
        <taxon>Pseudomonadati</taxon>
        <taxon>Bacteroidota</taxon>
        <taxon>Sphingobacteriia</taxon>
        <taxon>Sphingobacteriales</taxon>
        <taxon>Sphingobacteriaceae</taxon>
        <taxon>Sphingobacterium</taxon>
    </lineage>
</organism>
<protein>
    <recommendedName>
        <fullName evidence="3">Iron complex transport system substrate-binding protein</fullName>
    </recommendedName>
</protein>
<evidence type="ECO:0000313" key="2">
    <source>
        <dbReference type="Proteomes" id="UP000031802"/>
    </source>
</evidence>
<dbReference type="STRING" id="1229276.DI53_0432"/>
<keyword evidence="2" id="KW-1185">Reference proteome</keyword>
<proteinExistence type="predicted"/>
<dbReference type="OrthoDB" id="9787772at2"/>
<dbReference type="RefSeq" id="WP_037494831.1">
    <property type="nucleotide sequence ID" value="NZ_JJMU01000006.1"/>
</dbReference>
<accession>A0A0B8T3N4</accession>
<dbReference type="Proteomes" id="UP000031802">
    <property type="component" value="Unassembled WGS sequence"/>
</dbReference>
<comment type="caution">
    <text evidence="1">The sequence shown here is derived from an EMBL/GenBank/DDBJ whole genome shotgun (WGS) entry which is preliminary data.</text>
</comment>
<dbReference type="PATRIC" id="fig|1229276.3.peg.450"/>
<dbReference type="SUPFAM" id="SSF53807">
    <property type="entry name" value="Helical backbone' metal receptor"/>
    <property type="match status" value="1"/>
</dbReference>
<sequence>MEEFNFYTNLYKEKLQNAPHEAEYLDEEINILIHKLKFIPQEQRPTVLIVEQRSGFEPIYNDQLLDSVQIAGGSLLQEKFDNPSTLLIVQDNERLYGELSVLLEDDLLARTNAVLANQVYIIQKNDLGLNKEDFLEDVEICAEILQPKYFIYGHQGKDWVKFDLA</sequence>